<dbReference type="PANTHER" id="PTHR48081:SF8">
    <property type="entry name" value="ALPHA_BETA HYDROLASE FOLD-3 DOMAIN-CONTAINING PROTEIN-RELATED"/>
    <property type="match status" value="1"/>
</dbReference>
<evidence type="ECO:0000259" key="2">
    <source>
        <dbReference type="Pfam" id="PF07859"/>
    </source>
</evidence>
<evidence type="ECO:0000313" key="4">
    <source>
        <dbReference type="Proteomes" id="UP000799424"/>
    </source>
</evidence>
<proteinExistence type="predicted"/>
<dbReference type="PANTHER" id="PTHR48081">
    <property type="entry name" value="AB HYDROLASE SUPERFAMILY PROTEIN C4A8.06C"/>
    <property type="match status" value="1"/>
</dbReference>
<dbReference type="AlphaFoldDB" id="A0A6A6ZES7"/>
<dbReference type="Pfam" id="PF07859">
    <property type="entry name" value="Abhydrolase_3"/>
    <property type="match status" value="1"/>
</dbReference>
<evidence type="ECO:0000313" key="3">
    <source>
        <dbReference type="EMBL" id="KAF2819621.1"/>
    </source>
</evidence>
<dbReference type="OrthoDB" id="408631at2759"/>
<sequence>MSLLPFLSSKLSLLPRLISPTTTALSPSPSPLPLHIRLRLLLLQPLNVLAALLISPYWLLSTRYTVTYIPTRHGSCRCLIFLPRGARQGLAPLHIDVHGGGWVGGFAEQDARWCGVLSDRAGAVVVSVGYRIAPAHIYPAAHDDVADILTYLIAHARDFGADATLLTVGGSSVGGGLALCAAQTQVPLAYVGFCPALDFRVSPGEKSKPVGFPRTDPLKCLLPLFDVYAGEERAKHLEDAKLHPILAGKDVVPRDVLVVGAEIDVLLAEQVDFVKRLKREVGDESERRIEIVIVEGAFHGFMELPSFILEKERVEIFERSIAFIKEAHKKAGYEIDKKR</sequence>
<organism evidence="3 4">
    <name type="scientific">Ophiobolus disseminans</name>
    <dbReference type="NCBI Taxonomy" id="1469910"/>
    <lineage>
        <taxon>Eukaryota</taxon>
        <taxon>Fungi</taxon>
        <taxon>Dikarya</taxon>
        <taxon>Ascomycota</taxon>
        <taxon>Pezizomycotina</taxon>
        <taxon>Dothideomycetes</taxon>
        <taxon>Pleosporomycetidae</taxon>
        <taxon>Pleosporales</taxon>
        <taxon>Pleosporineae</taxon>
        <taxon>Phaeosphaeriaceae</taxon>
        <taxon>Ophiobolus</taxon>
    </lineage>
</organism>
<dbReference type="GO" id="GO:0016787">
    <property type="term" value="F:hydrolase activity"/>
    <property type="evidence" value="ECO:0007669"/>
    <property type="project" value="UniProtKB-KW"/>
</dbReference>
<dbReference type="Proteomes" id="UP000799424">
    <property type="component" value="Unassembled WGS sequence"/>
</dbReference>
<dbReference type="EMBL" id="MU006244">
    <property type="protein sequence ID" value="KAF2819621.1"/>
    <property type="molecule type" value="Genomic_DNA"/>
</dbReference>
<dbReference type="InterPro" id="IPR029058">
    <property type="entry name" value="AB_hydrolase_fold"/>
</dbReference>
<keyword evidence="1" id="KW-0378">Hydrolase</keyword>
<accession>A0A6A6ZES7</accession>
<dbReference type="Gene3D" id="3.40.50.1820">
    <property type="entry name" value="alpha/beta hydrolase"/>
    <property type="match status" value="1"/>
</dbReference>
<evidence type="ECO:0000256" key="1">
    <source>
        <dbReference type="ARBA" id="ARBA00022801"/>
    </source>
</evidence>
<feature type="domain" description="Alpha/beta hydrolase fold-3" evidence="2">
    <location>
        <begin position="96"/>
        <end position="302"/>
    </location>
</feature>
<keyword evidence="4" id="KW-1185">Reference proteome</keyword>
<dbReference type="SUPFAM" id="SSF53474">
    <property type="entry name" value="alpha/beta-Hydrolases"/>
    <property type="match status" value="1"/>
</dbReference>
<dbReference type="InterPro" id="IPR013094">
    <property type="entry name" value="AB_hydrolase_3"/>
</dbReference>
<reference evidence="3" key="1">
    <citation type="journal article" date="2020" name="Stud. Mycol.">
        <title>101 Dothideomycetes genomes: a test case for predicting lifestyles and emergence of pathogens.</title>
        <authorList>
            <person name="Haridas S."/>
            <person name="Albert R."/>
            <person name="Binder M."/>
            <person name="Bloem J."/>
            <person name="Labutti K."/>
            <person name="Salamov A."/>
            <person name="Andreopoulos B."/>
            <person name="Baker S."/>
            <person name="Barry K."/>
            <person name="Bills G."/>
            <person name="Bluhm B."/>
            <person name="Cannon C."/>
            <person name="Castanera R."/>
            <person name="Culley D."/>
            <person name="Daum C."/>
            <person name="Ezra D."/>
            <person name="Gonzalez J."/>
            <person name="Henrissat B."/>
            <person name="Kuo A."/>
            <person name="Liang C."/>
            <person name="Lipzen A."/>
            <person name="Lutzoni F."/>
            <person name="Magnuson J."/>
            <person name="Mondo S."/>
            <person name="Nolan M."/>
            <person name="Ohm R."/>
            <person name="Pangilinan J."/>
            <person name="Park H.-J."/>
            <person name="Ramirez L."/>
            <person name="Alfaro M."/>
            <person name="Sun H."/>
            <person name="Tritt A."/>
            <person name="Yoshinaga Y."/>
            <person name="Zwiers L.-H."/>
            <person name="Turgeon B."/>
            <person name="Goodwin S."/>
            <person name="Spatafora J."/>
            <person name="Crous P."/>
            <person name="Grigoriev I."/>
        </authorList>
    </citation>
    <scope>NUCLEOTIDE SEQUENCE</scope>
    <source>
        <strain evidence="3">CBS 113818</strain>
    </source>
</reference>
<name>A0A6A6ZES7_9PLEO</name>
<protein>
    <submittedName>
        <fullName evidence="3">Alpha/beta-hydrolase</fullName>
    </submittedName>
</protein>
<dbReference type="InterPro" id="IPR050300">
    <property type="entry name" value="GDXG_lipolytic_enzyme"/>
</dbReference>
<gene>
    <name evidence="3" type="ORF">CC86DRAFT_472059</name>
</gene>